<dbReference type="PROSITE" id="PS51094">
    <property type="entry name" value="PTS_EIIA_TYPE_2"/>
    <property type="match status" value="1"/>
</dbReference>
<dbReference type="InterPro" id="IPR051541">
    <property type="entry name" value="PTS_SugarTrans_NitroReg"/>
</dbReference>
<name>A0AAN0KAY6_9ACTN</name>
<dbReference type="InterPro" id="IPR002178">
    <property type="entry name" value="PTS_EIIA_type-2_dom"/>
</dbReference>
<dbReference type="SUPFAM" id="SSF55804">
    <property type="entry name" value="Phoshotransferase/anion transport protein"/>
    <property type="match status" value="1"/>
</dbReference>
<dbReference type="InterPro" id="IPR016152">
    <property type="entry name" value="PTrfase/Anion_transptr"/>
</dbReference>
<organism evidence="2 3">
    <name type="scientific">Brooklawnia propionicigenes</name>
    <dbReference type="NCBI Taxonomy" id="3041175"/>
    <lineage>
        <taxon>Bacteria</taxon>
        <taxon>Bacillati</taxon>
        <taxon>Actinomycetota</taxon>
        <taxon>Actinomycetes</taxon>
        <taxon>Propionibacteriales</taxon>
        <taxon>Propionibacteriaceae</taxon>
        <taxon>Brooklawnia</taxon>
    </lineage>
</organism>
<evidence type="ECO:0000313" key="3">
    <source>
        <dbReference type="Proteomes" id="UP001431656"/>
    </source>
</evidence>
<dbReference type="GO" id="GO:0030295">
    <property type="term" value="F:protein kinase activator activity"/>
    <property type="evidence" value="ECO:0007669"/>
    <property type="project" value="TreeGrafter"/>
</dbReference>
<dbReference type="Gene3D" id="3.40.930.10">
    <property type="entry name" value="Mannitol-specific EII, Chain A"/>
    <property type="match status" value="1"/>
</dbReference>
<reference evidence="2" key="1">
    <citation type="journal article" date="2024" name="Int. J. Syst. Evol. Microbiol.">
        <title>Brooklawnia propionicigenes sp. nov., a facultatively anaerobic, propionate-producing bacterium isolated from a methanogenic reactor treating waste from cattle farms.</title>
        <authorList>
            <person name="Akita Y."/>
            <person name="Ueki A."/>
            <person name="Tonouchi A."/>
            <person name="Sugawara Y."/>
            <person name="Honma S."/>
            <person name="Kaku N."/>
            <person name="Ueki K."/>
        </authorList>
    </citation>
    <scope>NUCLEOTIDE SEQUENCE</scope>
    <source>
        <strain evidence="2">SH051</strain>
    </source>
</reference>
<evidence type="ECO:0000259" key="1">
    <source>
        <dbReference type="PROSITE" id="PS51094"/>
    </source>
</evidence>
<sequence length="82" mass="8569">MTEPLITPELVRLGVTVTGDKHAVIAEMATLIAASGRADRAGLLDAFEKREAQFTTGMPGGIAIPHCRAGSSPVEWCSGSFV</sequence>
<dbReference type="AlphaFoldDB" id="A0AAN0KAY6"/>
<protein>
    <recommendedName>
        <fullName evidence="1">PTS EIIA type-2 domain-containing protein</fullName>
    </recommendedName>
</protein>
<dbReference type="KEGG" id="broo:brsh051_22880"/>
<gene>
    <name evidence="2" type="ORF">brsh051_22880</name>
</gene>
<dbReference type="PANTHER" id="PTHR47738">
    <property type="entry name" value="PTS SYSTEM FRUCTOSE-LIKE EIIA COMPONENT-RELATED"/>
    <property type="match status" value="1"/>
</dbReference>
<dbReference type="RefSeq" id="WP_286265099.1">
    <property type="nucleotide sequence ID" value="NZ_AP028056.1"/>
</dbReference>
<keyword evidence="3" id="KW-1185">Reference proteome</keyword>
<dbReference type="Proteomes" id="UP001431656">
    <property type="component" value="Chromosome"/>
</dbReference>
<proteinExistence type="predicted"/>
<evidence type="ECO:0000313" key="2">
    <source>
        <dbReference type="EMBL" id="BEH03007.1"/>
    </source>
</evidence>
<accession>A0AAN0KAY6</accession>
<dbReference type="EMBL" id="AP028056">
    <property type="protein sequence ID" value="BEH03007.1"/>
    <property type="molecule type" value="Genomic_DNA"/>
</dbReference>
<feature type="domain" description="PTS EIIA type-2" evidence="1">
    <location>
        <begin position="4"/>
        <end position="82"/>
    </location>
</feature>
<dbReference type="PANTHER" id="PTHR47738:SF1">
    <property type="entry name" value="NITROGEN REGULATORY PROTEIN"/>
    <property type="match status" value="1"/>
</dbReference>
<dbReference type="Pfam" id="PF00359">
    <property type="entry name" value="PTS_EIIA_2"/>
    <property type="match status" value="1"/>
</dbReference>